<feature type="compositionally biased region" description="Basic residues" evidence="1">
    <location>
        <begin position="349"/>
        <end position="359"/>
    </location>
</feature>
<feature type="region of interest" description="Disordered" evidence="1">
    <location>
        <begin position="242"/>
        <end position="389"/>
    </location>
</feature>
<dbReference type="CDD" id="cd00085">
    <property type="entry name" value="HNHc"/>
    <property type="match status" value="1"/>
</dbReference>
<organism evidence="2 3">
    <name type="scientific">Rhodosorus marinus</name>
    <dbReference type="NCBI Taxonomy" id="101924"/>
    <lineage>
        <taxon>Eukaryota</taxon>
        <taxon>Rhodophyta</taxon>
        <taxon>Stylonematophyceae</taxon>
        <taxon>Stylonematales</taxon>
        <taxon>Stylonemataceae</taxon>
        <taxon>Rhodosorus</taxon>
    </lineage>
</organism>
<protein>
    <recommendedName>
        <fullName evidence="4">HNH nuclease domain-containing protein</fullName>
    </recommendedName>
</protein>
<evidence type="ECO:0000313" key="3">
    <source>
        <dbReference type="Proteomes" id="UP001157974"/>
    </source>
</evidence>
<dbReference type="InterPro" id="IPR003615">
    <property type="entry name" value="HNH_nuc"/>
</dbReference>
<sequence length="543" mass="59085">MGYGLPASFRQSAKTAAKQFQQVLADVVQQECELAWYQGRKEAMTCVARRMMKSEEDRTSISTITKLSMHEIEQIYVHGKLGVEHPSTIRHRAVETSGHLPEPTSGAAFHDLSSQSRLGSTASTGGDILSEPRRVSGIDGPGILQGQNDSSSHAILGSRAPKINESVGTESGANKEIVRNEDLESFHSAFNGKGQSELLNGEVDQIDGRLQGMNANMKSVQDMLANPPSEEELMQSIYGGPASREATSRNRPYRDPVSEPQTQASSEQAGNGGVNSKGAASLSETPPIEEDVITTAPEKSNEGRSHPKRNEGGNQLAAGEGEVQDLRAEPSSSQVTQALEASDSDALGQKRRQRTRNRVKTLTAETVDSVSSQTVEPGSPAKSESGRSPLIQTPIVYGGNSLLPFGLGFEEVATYLRILSDGNLLNQVQRCFLHRFAVRMKNEWKCYPDAEERMEVFERQKSTLIELYEAYTGASINGRKVCHVIPLAAGGRNDWWNLVPVQGPSEMKLLTESPFFKAMAQFHANKTAVESEGREDQVAATNI</sequence>
<feature type="compositionally biased region" description="Polar residues" evidence="1">
    <location>
        <begin position="259"/>
        <end position="269"/>
    </location>
</feature>
<feature type="compositionally biased region" description="Polar residues" evidence="1">
    <location>
        <begin position="330"/>
        <end position="339"/>
    </location>
</feature>
<gene>
    <name evidence="2" type="ORF">NDN08_000367</name>
</gene>
<dbReference type="Proteomes" id="UP001157974">
    <property type="component" value="Unassembled WGS sequence"/>
</dbReference>
<proteinExistence type="predicted"/>
<feature type="compositionally biased region" description="Polar residues" evidence="1">
    <location>
        <begin position="363"/>
        <end position="376"/>
    </location>
</feature>
<accession>A0AAV8UP85</accession>
<feature type="compositionally biased region" description="Basic and acidic residues" evidence="1">
    <location>
        <begin position="246"/>
        <end position="257"/>
    </location>
</feature>
<evidence type="ECO:0008006" key="4">
    <source>
        <dbReference type="Google" id="ProtNLM"/>
    </source>
</evidence>
<dbReference type="AlphaFoldDB" id="A0AAV8UP85"/>
<evidence type="ECO:0000256" key="1">
    <source>
        <dbReference type="SAM" id="MobiDB-lite"/>
    </source>
</evidence>
<reference evidence="2 3" key="1">
    <citation type="journal article" date="2023" name="Nat. Commun.">
        <title>Origin of minicircular mitochondrial genomes in red algae.</title>
        <authorList>
            <person name="Lee Y."/>
            <person name="Cho C.H."/>
            <person name="Lee Y.M."/>
            <person name="Park S.I."/>
            <person name="Yang J.H."/>
            <person name="West J.A."/>
            <person name="Bhattacharya D."/>
            <person name="Yoon H.S."/>
        </authorList>
    </citation>
    <scope>NUCLEOTIDE SEQUENCE [LARGE SCALE GENOMIC DNA]</scope>
    <source>
        <strain evidence="2 3">CCMP1338</strain>
        <tissue evidence="2">Whole cell</tissue>
    </source>
</reference>
<comment type="caution">
    <text evidence="2">The sequence shown here is derived from an EMBL/GenBank/DDBJ whole genome shotgun (WGS) entry which is preliminary data.</text>
</comment>
<name>A0AAV8UP85_9RHOD</name>
<feature type="compositionally biased region" description="Basic and acidic residues" evidence="1">
    <location>
        <begin position="299"/>
        <end position="311"/>
    </location>
</feature>
<keyword evidence="3" id="KW-1185">Reference proteome</keyword>
<feature type="region of interest" description="Disordered" evidence="1">
    <location>
        <begin position="116"/>
        <end position="175"/>
    </location>
</feature>
<evidence type="ECO:0000313" key="2">
    <source>
        <dbReference type="EMBL" id="KAJ8903834.1"/>
    </source>
</evidence>
<dbReference type="EMBL" id="JAMWBK010000006">
    <property type="protein sequence ID" value="KAJ8903834.1"/>
    <property type="molecule type" value="Genomic_DNA"/>
</dbReference>